<proteinExistence type="predicted"/>
<feature type="region of interest" description="Disordered" evidence="1">
    <location>
        <begin position="91"/>
        <end position="149"/>
    </location>
</feature>
<keyword evidence="3" id="KW-1185">Reference proteome</keyword>
<accession>A0A9P1N1G3</accession>
<dbReference type="Proteomes" id="UP001152747">
    <property type="component" value="Unassembled WGS sequence"/>
</dbReference>
<name>A0A9P1N1G3_9PELO</name>
<dbReference type="AlphaFoldDB" id="A0A9P1N1G3"/>
<feature type="compositionally biased region" description="Basic residues" evidence="1">
    <location>
        <begin position="138"/>
        <end position="149"/>
    </location>
</feature>
<organism evidence="2 3">
    <name type="scientific">Caenorhabditis angaria</name>
    <dbReference type="NCBI Taxonomy" id="860376"/>
    <lineage>
        <taxon>Eukaryota</taxon>
        <taxon>Metazoa</taxon>
        <taxon>Ecdysozoa</taxon>
        <taxon>Nematoda</taxon>
        <taxon>Chromadorea</taxon>
        <taxon>Rhabditida</taxon>
        <taxon>Rhabditina</taxon>
        <taxon>Rhabditomorpha</taxon>
        <taxon>Rhabditoidea</taxon>
        <taxon>Rhabditidae</taxon>
        <taxon>Peloderinae</taxon>
        <taxon>Caenorhabditis</taxon>
    </lineage>
</organism>
<reference evidence="2" key="1">
    <citation type="submission" date="2022-11" db="EMBL/GenBank/DDBJ databases">
        <authorList>
            <person name="Kikuchi T."/>
        </authorList>
    </citation>
    <scope>NUCLEOTIDE SEQUENCE</scope>
    <source>
        <strain evidence="2">PS1010</strain>
    </source>
</reference>
<gene>
    <name evidence="2" type="ORF">CAMP_LOCUS6933</name>
</gene>
<comment type="caution">
    <text evidence="2">The sequence shown here is derived from an EMBL/GenBank/DDBJ whole genome shotgun (WGS) entry which is preliminary data.</text>
</comment>
<evidence type="ECO:0000313" key="3">
    <source>
        <dbReference type="Proteomes" id="UP001152747"/>
    </source>
</evidence>
<sequence length="149" mass="17285">MEITNKNNEQQLAIPVRITLLERVELLEYNLQRAEEKNIILMMMVKGATEGQNQINTRLDEFGDVQVKMMKNFKHSVTFGDQPIVEQHVYDQDAIIHSTPTQTPSRNEKDKKKSGSIRKRGEQVIGKKPKTVMETIRRSPRLRANQNKK</sequence>
<evidence type="ECO:0000256" key="1">
    <source>
        <dbReference type="SAM" id="MobiDB-lite"/>
    </source>
</evidence>
<dbReference type="EMBL" id="CANHGI010000003">
    <property type="protein sequence ID" value="CAI5444296.1"/>
    <property type="molecule type" value="Genomic_DNA"/>
</dbReference>
<evidence type="ECO:0000313" key="2">
    <source>
        <dbReference type="EMBL" id="CAI5444296.1"/>
    </source>
</evidence>
<protein>
    <submittedName>
        <fullName evidence="2">Uncharacterized protein</fullName>
    </submittedName>
</protein>